<dbReference type="Gene3D" id="2.40.10.340">
    <property type="entry name" value="Rod shape-determining protein MreC, domain 1"/>
    <property type="match status" value="1"/>
</dbReference>
<evidence type="ECO:0000256" key="3">
    <source>
        <dbReference type="ARBA" id="ARBA00022960"/>
    </source>
</evidence>
<dbReference type="InterPro" id="IPR055342">
    <property type="entry name" value="MreC_beta-barrel_core"/>
</dbReference>
<sequence>MGNIIKILLRIFPFLFFIFLEIIALFILFKNNEYYNAGFVNRSNYIVGNLYDNITNTKSYFGLRGVNDSLASENAKLLQELFNKISTQSIHSNDSLMAMAQNNNYVLTEAKVVSNTISNSRNYLIINKGSLQGIEVDMGVMGPKGPVGVVIQVSKNYACVMSFLNKDANISARVRSTKQIGVLKWQGPDIRVASLEDIPKHVKLKKGEIIETSGFSTFYPEGIVIGKVLNQVEDNESNFAEINVLLHTDFSKLEYVYVIKNNQYKELKEMERYVDTAMQTTKQE</sequence>
<comment type="similarity">
    <text evidence="1">Belongs to the MreC family.</text>
</comment>
<gene>
    <name evidence="7" type="ORF">CWI39_3784p0010</name>
</gene>
<dbReference type="Gene3D" id="2.40.10.350">
    <property type="entry name" value="Rod shape-determining protein MreC, domain 2"/>
    <property type="match status" value="1"/>
</dbReference>
<keyword evidence="5" id="KW-0812">Transmembrane</keyword>
<comment type="caution">
    <text evidence="7">The sequence shown here is derived from an EMBL/GenBank/DDBJ whole genome shotgun (WGS) entry which is preliminary data.</text>
</comment>
<dbReference type="EMBL" id="PIXR01003784">
    <property type="protein sequence ID" value="TBT96493.1"/>
    <property type="molecule type" value="Genomic_DNA"/>
</dbReference>
<feature type="domain" description="Rod shape-determining protein MreC beta-barrel core" evidence="6">
    <location>
        <begin position="112"/>
        <end position="260"/>
    </location>
</feature>
<evidence type="ECO:0000256" key="5">
    <source>
        <dbReference type="SAM" id="Phobius"/>
    </source>
</evidence>
<reference evidence="7 8" key="1">
    <citation type="submission" date="2017-12" db="EMBL/GenBank/DDBJ databases">
        <authorList>
            <person name="Pombert J.-F."/>
            <person name="Haag K.L."/>
            <person name="Ebert D."/>
        </authorList>
    </citation>
    <scope>NUCLEOTIDE SEQUENCE [LARGE SCALE GENOMIC DNA]</scope>
    <source>
        <strain evidence="7">IL-BN-2</strain>
    </source>
</reference>
<dbReference type="PANTHER" id="PTHR34138:SF1">
    <property type="entry name" value="CELL SHAPE-DETERMINING PROTEIN MREC"/>
    <property type="match status" value="1"/>
</dbReference>
<dbReference type="InterPro" id="IPR042175">
    <property type="entry name" value="Cell/Rod_MreC_2"/>
</dbReference>
<organism evidence="7 8">
    <name type="scientific">Hamiltosporidium magnivora</name>
    <dbReference type="NCBI Taxonomy" id="148818"/>
    <lineage>
        <taxon>Eukaryota</taxon>
        <taxon>Fungi</taxon>
        <taxon>Fungi incertae sedis</taxon>
        <taxon>Microsporidia</taxon>
        <taxon>Dubosqiidae</taxon>
        <taxon>Hamiltosporidium</taxon>
    </lineage>
</organism>
<evidence type="ECO:0000259" key="6">
    <source>
        <dbReference type="Pfam" id="PF04085"/>
    </source>
</evidence>
<dbReference type="GO" id="GO:0008360">
    <property type="term" value="P:regulation of cell shape"/>
    <property type="evidence" value="ECO:0007669"/>
    <property type="project" value="UniProtKB-KW"/>
</dbReference>
<evidence type="ECO:0000313" key="8">
    <source>
        <dbReference type="Proteomes" id="UP000293045"/>
    </source>
</evidence>
<keyword evidence="5" id="KW-1133">Transmembrane helix</keyword>
<dbReference type="NCBIfam" id="NF010532">
    <property type="entry name" value="PRK13922.9-3"/>
    <property type="match status" value="1"/>
</dbReference>
<evidence type="ECO:0000256" key="1">
    <source>
        <dbReference type="ARBA" id="ARBA00009369"/>
    </source>
</evidence>
<dbReference type="GO" id="GO:0005886">
    <property type="term" value="C:plasma membrane"/>
    <property type="evidence" value="ECO:0007669"/>
    <property type="project" value="TreeGrafter"/>
</dbReference>
<dbReference type="Proteomes" id="UP000293045">
    <property type="component" value="Unassembled WGS sequence"/>
</dbReference>
<name>A0A4Q9KPG9_9MICR</name>
<evidence type="ECO:0000313" key="7">
    <source>
        <dbReference type="EMBL" id="TBT96493.1"/>
    </source>
</evidence>
<dbReference type="InterPro" id="IPR042177">
    <property type="entry name" value="Cell/Rod_1"/>
</dbReference>
<dbReference type="VEuPathDB" id="MicrosporidiaDB:CWI39_3784p0010"/>
<evidence type="ECO:0000256" key="4">
    <source>
        <dbReference type="ARBA" id="ARBA00032089"/>
    </source>
</evidence>
<protein>
    <recommendedName>
        <fullName evidence="2">Cell shape-determining protein MreC</fullName>
    </recommendedName>
    <alternativeName>
        <fullName evidence="4">Cell shape protein MreC</fullName>
    </alternativeName>
</protein>
<feature type="transmembrane region" description="Helical" evidence="5">
    <location>
        <begin position="7"/>
        <end position="29"/>
    </location>
</feature>
<dbReference type="NCBIfam" id="TIGR00219">
    <property type="entry name" value="mreC"/>
    <property type="match status" value="1"/>
</dbReference>
<dbReference type="PANTHER" id="PTHR34138">
    <property type="entry name" value="CELL SHAPE-DETERMINING PROTEIN MREC"/>
    <property type="match status" value="1"/>
</dbReference>
<evidence type="ECO:0000256" key="2">
    <source>
        <dbReference type="ARBA" id="ARBA00013855"/>
    </source>
</evidence>
<keyword evidence="3" id="KW-0133">Cell shape</keyword>
<accession>A0A4Q9KPG9</accession>
<dbReference type="Pfam" id="PF04085">
    <property type="entry name" value="MreC"/>
    <property type="match status" value="1"/>
</dbReference>
<proteinExistence type="inferred from homology"/>
<keyword evidence="5" id="KW-0472">Membrane</keyword>
<dbReference type="InterPro" id="IPR007221">
    <property type="entry name" value="MreC"/>
</dbReference>
<dbReference type="AlphaFoldDB" id="A0A4Q9KPG9"/>